<feature type="compositionally biased region" description="Basic and acidic residues" evidence="5">
    <location>
        <begin position="311"/>
        <end position="321"/>
    </location>
</feature>
<evidence type="ECO:0000256" key="3">
    <source>
        <dbReference type="ARBA" id="ARBA00023242"/>
    </source>
</evidence>
<evidence type="ECO:0000313" key="7">
    <source>
        <dbReference type="Proteomes" id="UP000594262"/>
    </source>
</evidence>
<keyword evidence="3" id="KW-0539">Nucleus</keyword>
<dbReference type="PANTHER" id="PTHR12972:SF0">
    <property type="entry name" value="PROTEIN DOWNSTREAM NEIGHBOR OF SON"/>
    <property type="match status" value="1"/>
</dbReference>
<evidence type="ECO:0000313" key="6">
    <source>
        <dbReference type="EnsemblMetazoa" id="CLYHEMP014406.1"/>
    </source>
</evidence>
<evidence type="ECO:0000256" key="5">
    <source>
        <dbReference type="SAM" id="MobiDB-lite"/>
    </source>
</evidence>
<accession>A0A7M5WXI6</accession>
<dbReference type="PANTHER" id="PTHR12972">
    <property type="entry name" value="DOWNSTREAM NEIGHBOR OF SON"/>
    <property type="match status" value="1"/>
</dbReference>
<sequence length="500" mass="57209">MNTYNGRLILKVKKRRSSLPLPGKKVCAEKENQCVTSQPKSLKRPNPFSKTKTDCESKDKCKKFINYDTKDIHQSNLLTDLSNLSQDKRELRLSDSKEPSYELKDVIKEKKDEVTEDANSENVIYESSQVPFNWMLKQKLKFFSKKPFLYDIKSSHEPKAIHNFTSSSDQPDEPLLNQHLYNWIHPSLPGIPNYPLKTTVLGGSSKEEKNCINLFANNMELRDIIMKEWRKSFQSLYNMLKTSYCPYFYICGHQFSVLFKSSSVGHDGMCAVLGPTTKGLRDLLSQEGLNFDFIYTRDEESVDEIEYGFEDEAKQNKESSDKAPSSLNTSCDEDFFDSIGLSQKEHFPQMEQQQRRALRSKLNSLDSRPESTVRIKNCNGLFNFLLNANFLCAASGPMTGVPPTLLSPEPFESATLNKLKANIPPKQTKKVNSNTVYTVDINGTMLPCQFYHISKILTQHNDVNIQSVPCWSKVYQVDRRKFLSKTVNLVRQNARDGTVT</sequence>
<keyword evidence="2" id="KW-0217">Developmental protein</keyword>
<dbReference type="EnsemblMetazoa" id="CLYHEMT014406.1">
    <property type="protein sequence ID" value="CLYHEMP014406.1"/>
    <property type="gene ID" value="CLYHEMG014406"/>
</dbReference>
<dbReference type="Proteomes" id="UP000594262">
    <property type="component" value="Unplaced"/>
</dbReference>
<evidence type="ECO:0000256" key="1">
    <source>
        <dbReference type="ARBA" id="ARBA00004123"/>
    </source>
</evidence>
<organism evidence="6 7">
    <name type="scientific">Clytia hemisphaerica</name>
    <dbReference type="NCBI Taxonomy" id="252671"/>
    <lineage>
        <taxon>Eukaryota</taxon>
        <taxon>Metazoa</taxon>
        <taxon>Cnidaria</taxon>
        <taxon>Hydrozoa</taxon>
        <taxon>Hydroidolina</taxon>
        <taxon>Leptothecata</taxon>
        <taxon>Obeliida</taxon>
        <taxon>Clytiidae</taxon>
        <taxon>Clytia</taxon>
    </lineage>
</organism>
<keyword evidence="7" id="KW-1185">Reference proteome</keyword>
<feature type="region of interest" description="Disordered" evidence="5">
    <location>
        <begin position="310"/>
        <end position="329"/>
    </location>
</feature>
<protein>
    <submittedName>
        <fullName evidence="6">Uncharacterized protein</fullName>
    </submittedName>
</protein>
<dbReference type="OrthoDB" id="534063at2759"/>
<dbReference type="GO" id="GO:0033260">
    <property type="term" value="P:nuclear DNA replication"/>
    <property type="evidence" value="ECO:0007669"/>
    <property type="project" value="TreeGrafter"/>
</dbReference>
<dbReference type="GO" id="GO:0005634">
    <property type="term" value="C:nucleus"/>
    <property type="evidence" value="ECO:0007669"/>
    <property type="project" value="UniProtKB-SubCell"/>
</dbReference>
<dbReference type="PRINTS" id="PR02064">
    <property type="entry name" value="DONSON"/>
</dbReference>
<comment type="subcellular location">
    <subcellularLocation>
        <location evidence="1">Nucleus</location>
    </subcellularLocation>
</comment>
<evidence type="ECO:0000256" key="2">
    <source>
        <dbReference type="ARBA" id="ARBA00022473"/>
    </source>
</evidence>
<reference evidence="6" key="1">
    <citation type="submission" date="2021-01" db="UniProtKB">
        <authorList>
            <consortium name="EnsemblMetazoa"/>
        </authorList>
    </citation>
    <scope>IDENTIFICATION</scope>
</reference>
<dbReference type="AlphaFoldDB" id="A0A7M5WXI6"/>
<name>A0A7M5WXI6_9CNID</name>
<comment type="similarity">
    <text evidence="4">Belongs to the DONSON family.</text>
</comment>
<proteinExistence type="inferred from homology"/>
<evidence type="ECO:0000256" key="4">
    <source>
        <dbReference type="ARBA" id="ARBA00025806"/>
    </source>
</evidence>
<dbReference type="InterPro" id="IPR024861">
    <property type="entry name" value="Donson"/>
</dbReference>